<dbReference type="InterPro" id="IPR042095">
    <property type="entry name" value="SUMF_sf"/>
</dbReference>
<dbReference type="EMBL" id="CP036263">
    <property type="protein sequence ID" value="QDT01386.1"/>
    <property type="molecule type" value="Genomic_DNA"/>
</dbReference>
<dbReference type="KEGG" id="amob:HG15A2_47280"/>
<dbReference type="Gene3D" id="3.90.1580.10">
    <property type="entry name" value="paralog of FGE (formylglycine-generating enzyme)"/>
    <property type="match status" value="1"/>
</dbReference>
<keyword evidence="5" id="KW-1185">Reference proteome</keyword>
<dbReference type="OrthoDB" id="9812426at2"/>
<dbReference type="GO" id="GO:0120147">
    <property type="term" value="F:formylglycine-generating oxidase activity"/>
    <property type="evidence" value="ECO:0007669"/>
    <property type="project" value="TreeGrafter"/>
</dbReference>
<keyword evidence="2" id="KW-0732">Signal</keyword>
<evidence type="ECO:0000259" key="3">
    <source>
        <dbReference type="Pfam" id="PF03781"/>
    </source>
</evidence>
<dbReference type="PANTHER" id="PTHR23150:SF19">
    <property type="entry name" value="FORMYLGLYCINE-GENERATING ENZYME"/>
    <property type="match status" value="1"/>
</dbReference>
<dbReference type="InterPro" id="IPR051043">
    <property type="entry name" value="Sulfatase_Mod_Factor_Kinase"/>
</dbReference>
<dbReference type="PANTHER" id="PTHR23150">
    <property type="entry name" value="SULFATASE MODIFYING FACTOR 1, 2"/>
    <property type="match status" value="1"/>
</dbReference>
<dbReference type="AlphaFoldDB" id="A0A517N2L9"/>
<organism evidence="4 5">
    <name type="scientific">Adhaeretor mobilis</name>
    <dbReference type="NCBI Taxonomy" id="1930276"/>
    <lineage>
        <taxon>Bacteria</taxon>
        <taxon>Pseudomonadati</taxon>
        <taxon>Planctomycetota</taxon>
        <taxon>Planctomycetia</taxon>
        <taxon>Pirellulales</taxon>
        <taxon>Lacipirellulaceae</taxon>
        <taxon>Adhaeretor</taxon>
    </lineage>
</organism>
<feature type="signal peptide" evidence="2">
    <location>
        <begin position="1"/>
        <end position="15"/>
    </location>
</feature>
<reference evidence="4 5" key="1">
    <citation type="submission" date="2019-02" db="EMBL/GenBank/DDBJ databases">
        <title>Deep-cultivation of Planctomycetes and their phenomic and genomic characterization uncovers novel biology.</title>
        <authorList>
            <person name="Wiegand S."/>
            <person name="Jogler M."/>
            <person name="Boedeker C."/>
            <person name="Pinto D."/>
            <person name="Vollmers J."/>
            <person name="Rivas-Marin E."/>
            <person name="Kohn T."/>
            <person name="Peeters S.H."/>
            <person name="Heuer A."/>
            <person name="Rast P."/>
            <person name="Oberbeckmann S."/>
            <person name="Bunk B."/>
            <person name="Jeske O."/>
            <person name="Meyerdierks A."/>
            <person name="Storesund J.E."/>
            <person name="Kallscheuer N."/>
            <person name="Luecker S."/>
            <person name="Lage O.M."/>
            <person name="Pohl T."/>
            <person name="Merkel B.J."/>
            <person name="Hornburger P."/>
            <person name="Mueller R.-W."/>
            <person name="Bruemmer F."/>
            <person name="Labrenz M."/>
            <person name="Spormann A.M."/>
            <person name="Op den Camp H."/>
            <person name="Overmann J."/>
            <person name="Amann R."/>
            <person name="Jetten M.S.M."/>
            <person name="Mascher T."/>
            <person name="Medema M.H."/>
            <person name="Devos D.P."/>
            <person name="Kaster A.-K."/>
            <person name="Ovreas L."/>
            <person name="Rohde M."/>
            <person name="Galperin M.Y."/>
            <person name="Jogler C."/>
        </authorList>
    </citation>
    <scope>NUCLEOTIDE SEQUENCE [LARGE SCALE GENOMIC DNA]</scope>
    <source>
        <strain evidence="4 5">HG15A2</strain>
    </source>
</reference>
<evidence type="ECO:0000256" key="2">
    <source>
        <dbReference type="SAM" id="SignalP"/>
    </source>
</evidence>
<feature type="region of interest" description="Disordered" evidence="1">
    <location>
        <begin position="257"/>
        <end position="284"/>
    </location>
</feature>
<dbReference type="SUPFAM" id="SSF56436">
    <property type="entry name" value="C-type lectin-like"/>
    <property type="match status" value="1"/>
</dbReference>
<keyword evidence="4" id="KW-0418">Kinase</keyword>
<proteinExistence type="predicted"/>
<evidence type="ECO:0000256" key="1">
    <source>
        <dbReference type="SAM" id="MobiDB-lite"/>
    </source>
</evidence>
<sequence length="324" mass="35197" precursor="true">MTRLILIAAALAATAAWPRGTDTNSETVQHPPRPARANPGKLVSLPGGIFSMGAPRPSPADQRPVHQRAVSSFQIEATSVTNAQFAKFVAATSHITTAERRGSSRVFVPNARAWRVVTGAAWQTPKGPGSSIAGREDYPVVHVSWYDASAYAAWAGRRLPTEAEYEYAARDGRVDCPYPWGRELMPSGNHQDQTGQAPRWLANGWQGWFPQADTAEDGYAGLSPVGAFPATRRGLYDITGNVWCWCQDAYDPQSYAKATPHNTSKKSGPTAKSQQPTAFVSEQRVRRGGSWLSAANYGDALVVSYRDHAPPEETTNHTGFRCAK</sequence>
<evidence type="ECO:0000313" key="4">
    <source>
        <dbReference type="EMBL" id="QDT01386.1"/>
    </source>
</evidence>
<dbReference type="InterPro" id="IPR005532">
    <property type="entry name" value="SUMF_dom"/>
</dbReference>
<feature type="region of interest" description="Disordered" evidence="1">
    <location>
        <begin position="18"/>
        <end position="41"/>
    </location>
</feature>
<feature type="chain" id="PRO_5021810507" evidence="2">
    <location>
        <begin position="16"/>
        <end position="324"/>
    </location>
</feature>
<dbReference type="Pfam" id="PF03781">
    <property type="entry name" value="FGE-sulfatase"/>
    <property type="match status" value="1"/>
</dbReference>
<dbReference type="InterPro" id="IPR016187">
    <property type="entry name" value="CTDL_fold"/>
</dbReference>
<protein>
    <submittedName>
        <fullName evidence="4">Serine/threonine-protein kinase pkn1</fullName>
        <ecNumber evidence="4">2.7.11.1</ecNumber>
    </submittedName>
</protein>
<accession>A0A517N2L9</accession>
<dbReference type="Proteomes" id="UP000319852">
    <property type="component" value="Chromosome"/>
</dbReference>
<dbReference type="GO" id="GO:0004674">
    <property type="term" value="F:protein serine/threonine kinase activity"/>
    <property type="evidence" value="ECO:0007669"/>
    <property type="project" value="UniProtKB-EC"/>
</dbReference>
<name>A0A517N2L9_9BACT</name>
<feature type="domain" description="Sulfatase-modifying factor enzyme-like" evidence="3">
    <location>
        <begin position="41"/>
        <end position="324"/>
    </location>
</feature>
<evidence type="ECO:0000313" key="5">
    <source>
        <dbReference type="Proteomes" id="UP000319852"/>
    </source>
</evidence>
<feature type="compositionally biased region" description="Polar residues" evidence="1">
    <location>
        <begin position="260"/>
        <end position="280"/>
    </location>
</feature>
<gene>
    <name evidence="4" type="primary">pkn1_4</name>
    <name evidence="4" type="ORF">HG15A2_47280</name>
</gene>
<dbReference type="RefSeq" id="WP_145063537.1">
    <property type="nucleotide sequence ID" value="NZ_CP036263.1"/>
</dbReference>
<keyword evidence="4" id="KW-0808">Transferase</keyword>
<dbReference type="EC" id="2.7.11.1" evidence="4"/>